<evidence type="ECO:0000256" key="1">
    <source>
        <dbReference type="SAM" id="Phobius"/>
    </source>
</evidence>
<evidence type="ECO:0000313" key="2">
    <source>
        <dbReference type="EMBL" id="OUS48992.1"/>
    </source>
</evidence>
<feature type="transmembrane region" description="Helical" evidence="1">
    <location>
        <begin position="549"/>
        <end position="570"/>
    </location>
</feature>
<proteinExistence type="predicted"/>
<sequence>MRVKHLKRVTNFIVAHHRVVAVVIYLLGAASTLIVLSLARNVFVDENAFLLNGSPATFDEHDGNVAKSYADAFRDIALNLTSPSDVFEAKMRWVVHSVDARGFESYLTRGVGGSVIAHAIARATRGNGRESLVLMTTIGRGAESADAVTIGSALRTFERLGRAEWLAKDLIWVCVDGRDGEEIANAMAWLKKYHSPDVRGEDETAFERAGTITQAFAFDASGGDAVSAMRVKLEGWNGAYPNQDMFTMFNEVVKLNRVIRLPVTLEEEEEAGNAWERRSDRASVAKSAARFMWRAAKGVPTGVHAAFKKHSIDAISIESTVRREDHHVVRGSHAYVVIGQTLELTLRACNNLLELLHHSCFYYIMLGPQKFLGIAEYIAPQALMLVSLLLSLVKLATFGEDSRHLSTDVEWRAQHNWSVALARLALAIAIGALVGKSCILMNAIGLSHESVTVGVSGVAIVASFVFLRLTEVDGRIAVKNRAFGDFILVSQEQWVGVKVVSIAWVLFTMSACTFFNFALALLATSALAPICVLCHACSGDPAGHRSRRWATTILCALPPAWAIILSHFVGSPPLKSLGLLAEHHARWHTFALPLIFGIAFPTILLSLYVANSSNGKIKSS</sequence>
<dbReference type="PANTHER" id="PTHR13304">
    <property type="entry name" value="GLYCOSYLPHOSPHATIDYLINOSITOL ANCHOR ATTACHMENT 1 PROTEIN"/>
    <property type="match status" value="1"/>
</dbReference>
<keyword evidence="1" id="KW-1133">Transmembrane helix</keyword>
<keyword evidence="1" id="KW-0472">Membrane</keyword>
<dbReference type="InterPro" id="IPR007246">
    <property type="entry name" value="Gaa1"/>
</dbReference>
<protein>
    <submittedName>
        <fullName evidence="2">Glycosylphosphatidylinositol anchor attachment protein GAA1</fullName>
    </submittedName>
</protein>
<reference evidence="2" key="1">
    <citation type="submission" date="2017-04" db="EMBL/GenBank/DDBJ databases">
        <title>Population genomics of picophytoplankton unveils novel chromosome hypervariability.</title>
        <authorList>
            <consortium name="DOE Joint Genome Institute"/>
            <person name="Blanc-Mathieu R."/>
            <person name="Krasovec M."/>
            <person name="Hebrard M."/>
            <person name="Yau S."/>
            <person name="Desgranges E."/>
            <person name="Martin J."/>
            <person name="Schackwitz W."/>
            <person name="Kuo A."/>
            <person name="Salin G."/>
            <person name="Donnadieu C."/>
            <person name="Desdevises Y."/>
            <person name="Sanchez-Ferandin S."/>
            <person name="Moreau H."/>
            <person name="Rivals E."/>
            <person name="Grigoriev I.V."/>
            <person name="Grimsley N."/>
            <person name="Eyre-Walker A."/>
            <person name="Piganeau G."/>
        </authorList>
    </citation>
    <scope>NUCLEOTIDE SEQUENCE [LARGE SCALE GENOMIC DNA]</scope>
    <source>
        <strain evidence="2">RCC 1115</strain>
    </source>
</reference>
<dbReference type="Proteomes" id="UP000195557">
    <property type="component" value="Unassembled WGS sequence"/>
</dbReference>
<gene>
    <name evidence="2" type="ORF">BE221DRAFT_157883</name>
</gene>
<dbReference type="Pfam" id="PF04114">
    <property type="entry name" value="Gaa1"/>
    <property type="match status" value="1"/>
</dbReference>
<organism evidence="2">
    <name type="scientific">Ostreococcus tauri</name>
    <name type="common">Marine green alga</name>
    <dbReference type="NCBI Taxonomy" id="70448"/>
    <lineage>
        <taxon>Eukaryota</taxon>
        <taxon>Viridiplantae</taxon>
        <taxon>Chlorophyta</taxon>
        <taxon>Mamiellophyceae</taxon>
        <taxon>Mamiellales</taxon>
        <taxon>Bathycoccaceae</taxon>
        <taxon>Ostreococcus</taxon>
    </lineage>
</organism>
<dbReference type="GO" id="GO:0042765">
    <property type="term" value="C:GPI-anchor transamidase complex"/>
    <property type="evidence" value="ECO:0007669"/>
    <property type="project" value="InterPro"/>
</dbReference>
<dbReference type="GO" id="GO:0016255">
    <property type="term" value="P:attachment of GPI anchor to protein"/>
    <property type="evidence" value="ECO:0007669"/>
    <property type="project" value="TreeGrafter"/>
</dbReference>
<feature type="transmembrane region" description="Helical" evidence="1">
    <location>
        <begin position="420"/>
        <end position="444"/>
    </location>
</feature>
<feature type="transmembrane region" description="Helical" evidence="1">
    <location>
        <begin position="450"/>
        <end position="470"/>
    </location>
</feature>
<feature type="transmembrane region" description="Helical" evidence="1">
    <location>
        <begin position="378"/>
        <end position="399"/>
    </location>
</feature>
<keyword evidence="1" id="KW-0812">Transmembrane</keyword>
<name>A0A1Y5IPF0_OSTTA</name>
<feature type="transmembrane region" description="Helical" evidence="1">
    <location>
        <begin position="590"/>
        <end position="610"/>
    </location>
</feature>
<dbReference type="EMBL" id="KZ155772">
    <property type="protein sequence ID" value="OUS48992.1"/>
    <property type="molecule type" value="Genomic_DNA"/>
</dbReference>
<dbReference type="eggNOG" id="KOG3566">
    <property type="taxonomic scope" value="Eukaryota"/>
</dbReference>
<feature type="transmembrane region" description="Helical" evidence="1">
    <location>
        <begin position="20"/>
        <end position="39"/>
    </location>
</feature>
<dbReference type="PANTHER" id="PTHR13304:SF0">
    <property type="entry name" value="GLYCOSYLPHOSPHATIDYLINOSITOL ANCHOR ATTACHMENT 1 PROTEIN"/>
    <property type="match status" value="1"/>
</dbReference>
<accession>A0A1Y5IPF0</accession>
<feature type="transmembrane region" description="Helical" evidence="1">
    <location>
        <begin position="482"/>
        <end position="507"/>
    </location>
</feature>
<feature type="transmembrane region" description="Helical" evidence="1">
    <location>
        <begin position="513"/>
        <end position="537"/>
    </location>
</feature>
<dbReference type="AlphaFoldDB" id="A0A1Y5IPF0"/>